<dbReference type="AlphaFoldDB" id="A0A9X9KEF8"/>
<dbReference type="Gene3D" id="3.90.1750.20">
    <property type="entry name" value="Putative Large Serine Recombinase, Chain B, Domain 2"/>
    <property type="match status" value="1"/>
</dbReference>
<name>A0A9X9KEF8_9HYPH</name>
<reference evidence="6" key="1">
    <citation type="submission" date="2022-10" db="EMBL/GenBank/DDBJ databases">
        <title>Complete genome sequence of Agrobacterium salinitolerans CFBP5507.</title>
        <authorList>
            <person name="Tchabashvili S."/>
            <person name="Yen H.-C."/>
            <person name="Haryono M."/>
            <person name="Lin Y.-C."/>
            <person name="Lai E.-M."/>
            <person name="Kuo C.-H."/>
        </authorList>
    </citation>
    <scope>NUCLEOTIDE SEQUENCE</scope>
    <source>
        <strain evidence="6">CFBP5507</strain>
    </source>
</reference>
<dbReference type="EMBL" id="CP109968">
    <property type="protein sequence ID" value="UYZ08940.1"/>
    <property type="molecule type" value="Genomic_DNA"/>
</dbReference>
<feature type="domain" description="Recombinase" evidence="5">
    <location>
        <begin position="38"/>
        <end position="162"/>
    </location>
</feature>
<dbReference type="Pfam" id="PF13408">
    <property type="entry name" value="Zn_ribbon_recom"/>
    <property type="match status" value="1"/>
</dbReference>
<evidence type="ECO:0000313" key="6">
    <source>
        <dbReference type="EMBL" id="UYZ08940.1"/>
    </source>
</evidence>
<dbReference type="GO" id="GO:0000150">
    <property type="term" value="F:DNA strand exchange activity"/>
    <property type="evidence" value="ECO:0007669"/>
    <property type="project" value="InterPro"/>
</dbReference>
<dbReference type="InterPro" id="IPR050639">
    <property type="entry name" value="SSR_resolvase"/>
</dbReference>
<evidence type="ECO:0000256" key="1">
    <source>
        <dbReference type="ARBA" id="ARBA00023125"/>
    </source>
</evidence>
<evidence type="ECO:0000256" key="3">
    <source>
        <dbReference type="SAM" id="Coils"/>
    </source>
</evidence>
<sequence length="448" mass="50491">MARAHDESRVKSERVGEAWRQKKAAARAGGKPITPRCPEWLEVRDGKFIERPDRVEIVHRIFRETIEGFGRREIVCRLNGEGKLPFKADEKRKKPSTGWQTSSVAKIVQNRAVMGEYQPHTGTHKARNRKPEGDPIKDYYPRIVEDDVFWRAQASVENRRQQTGGRRGNNGAHILQGLAKCAACGGPMHVMNKGKPPKGGIYLVCSANRRNTGCDNSRAWRVDKLEEAVLLCLTSFKTQSFESLNGTVVNQGQRVDALRAELDDLNRRNKVLMRLAESEDEQAEARFLENAKEIKAKKTELTAAEAELATHQSDPGDAVRLAEILQLSTDFFRTEGEERLESRIRLSSLIRRIVDLIECDPVRGAYMVLPIDTKIWRVNAPTEGAFAYQLDLQPRAIDAPPPRFLFLLLKNPNDEARDAFYQGKGGQVMAADGIKGFPSPHAFKSREK</sequence>
<dbReference type="KEGG" id="asal:CFBP5507_14605"/>
<dbReference type="InterPro" id="IPR038109">
    <property type="entry name" value="DNA_bind_recomb_sf"/>
</dbReference>
<evidence type="ECO:0000259" key="5">
    <source>
        <dbReference type="PROSITE" id="PS51737"/>
    </source>
</evidence>
<dbReference type="PANTHER" id="PTHR30461:SF2">
    <property type="entry name" value="SERINE RECOMBINASE PINE-RELATED"/>
    <property type="match status" value="1"/>
</dbReference>
<dbReference type="PROSITE" id="PS51737">
    <property type="entry name" value="RECOMBINASE_DNA_BIND"/>
    <property type="match status" value="1"/>
</dbReference>
<dbReference type="GO" id="GO:0003677">
    <property type="term" value="F:DNA binding"/>
    <property type="evidence" value="ECO:0007669"/>
    <property type="project" value="UniProtKB-KW"/>
</dbReference>
<dbReference type="InterPro" id="IPR011109">
    <property type="entry name" value="DNA_bind_recombinase_dom"/>
</dbReference>
<dbReference type="Proteomes" id="UP000298735">
    <property type="component" value="Chromosome Circular"/>
</dbReference>
<evidence type="ECO:0000256" key="2">
    <source>
        <dbReference type="ARBA" id="ARBA00023172"/>
    </source>
</evidence>
<evidence type="ECO:0000256" key="4">
    <source>
        <dbReference type="SAM" id="MobiDB-lite"/>
    </source>
</evidence>
<dbReference type="InterPro" id="IPR025827">
    <property type="entry name" value="Zn_ribbon_recom_dom"/>
</dbReference>
<proteinExistence type="predicted"/>
<keyword evidence="2" id="KW-0233">DNA recombination</keyword>
<dbReference type="PANTHER" id="PTHR30461">
    <property type="entry name" value="DNA-INVERTASE FROM LAMBDOID PROPHAGE"/>
    <property type="match status" value="1"/>
</dbReference>
<gene>
    <name evidence="6" type="ORF">CFBP5507_14605</name>
</gene>
<dbReference type="Pfam" id="PF07508">
    <property type="entry name" value="Recombinase"/>
    <property type="match status" value="1"/>
</dbReference>
<accession>A0A9X9KEF8</accession>
<feature type="compositionally biased region" description="Basic and acidic residues" evidence="4">
    <location>
        <begin position="1"/>
        <end position="20"/>
    </location>
</feature>
<feature type="region of interest" description="Disordered" evidence="4">
    <location>
        <begin position="1"/>
        <end position="31"/>
    </location>
</feature>
<evidence type="ECO:0000313" key="7">
    <source>
        <dbReference type="Proteomes" id="UP000298735"/>
    </source>
</evidence>
<keyword evidence="3" id="KW-0175">Coiled coil</keyword>
<keyword evidence="1" id="KW-0238">DNA-binding</keyword>
<feature type="coiled-coil region" evidence="3">
    <location>
        <begin position="248"/>
        <end position="314"/>
    </location>
</feature>
<organism evidence="6 7">
    <name type="scientific">Agrobacterium salinitolerans</name>
    <dbReference type="NCBI Taxonomy" id="1183413"/>
    <lineage>
        <taxon>Bacteria</taxon>
        <taxon>Pseudomonadati</taxon>
        <taxon>Pseudomonadota</taxon>
        <taxon>Alphaproteobacteria</taxon>
        <taxon>Hyphomicrobiales</taxon>
        <taxon>Rhizobiaceae</taxon>
        <taxon>Rhizobium/Agrobacterium group</taxon>
        <taxon>Agrobacterium</taxon>
    </lineage>
</organism>
<protein>
    <submittedName>
        <fullName evidence="6">Recombinase family protein</fullName>
    </submittedName>
</protein>